<protein>
    <submittedName>
        <fullName evidence="1">GGDEF domain-containing protein, diguanylate cyclase (C-di-GMP synthetase) or its enzymatically inactive variants</fullName>
    </submittedName>
</protein>
<organism evidence="1 2">
    <name type="scientific">Desulfovibrio legallii</name>
    <dbReference type="NCBI Taxonomy" id="571438"/>
    <lineage>
        <taxon>Bacteria</taxon>
        <taxon>Pseudomonadati</taxon>
        <taxon>Thermodesulfobacteriota</taxon>
        <taxon>Desulfovibrionia</taxon>
        <taxon>Desulfovibrionales</taxon>
        <taxon>Desulfovibrionaceae</taxon>
        <taxon>Desulfovibrio</taxon>
    </lineage>
</organism>
<name>A0A1G7NN64_9BACT</name>
<dbReference type="EMBL" id="FNBX01000012">
    <property type="protein sequence ID" value="SDF75525.1"/>
    <property type="molecule type" value="Genomic_DNA"/>
</dbReference>
<evidence type="ECO:0000313" key="1">
    <source>
        <dbReference type="EMBL" id="SDF75525.1"/>
    </source>
</evidence>
<dbReference type="SUPFAM" id="SSF55073">
    <property type="entry name" value="Nucleotide cyclase"/>
    <property type="match status" value="1"/>
</dbReference>
<keyword evidence="2" id="KW-1185">Reference proteome</keyword>
<dbReference type="Proteomes" id="UP000199355">
    <property type="component" value="Unassembled WGS sequence"/>
</dbReference>
<dbReference type="AlphaFoldDB" id="A0A1G7NN64"/>
<dbReference type="RefSeq" id="WP_092154204.1">
    <property type="nucleotide sequence ID" value="NZ_FNBX01000012.1"/>
</dbReference>
<dbReference type="InterPro" id="IPR029787">
    <property type="entry name" value="Nucleotide_cyclase"/>
</dbReference>
<accession>A0A1G7NN64</accession>
<sequence length="259" mass="27256">MSKNADPPSPLAESLAALRLSDAAGRAMLTAALLRETDPELWREFCRRHPEGGRPDGADALAAAAGEADFSVREQAEGPLAQMLPADPFTRQISRELQLLARTGGELSLLCAAVCGPEAESDGSLLGAALAEALAESLHACQESCDSLGCTGPGRFALLLPGVGRLRARLLAEQVRQHFAARTANLLRRAEDGPLPLCAVGVVCAAQGRRPPARILIQQADAALHAAQASTGGISLAEDPRERDSLVQAHEKRFLFFGS</sequence>
<proteinExistence type="predicted"/>
<dbReference type="OrthoDB" id="5459562at2"/>
<gene>
    <name evidence="1" type="ORF">SAMN05192586_11227</name>
</gene>
<dbReference type="STRING" id="571438.SAMN05192586_11227"/>
<dbReference type="Gene3D" id="3.30.70.270">
    <property type="match status" value="1"/>
</dbReference>
<evidence type="ECO:0000313" key="2">
    <source>
        <dbReference type="Proteomes" id="UP000199355"/>
    </source>
</evidence>
<reference evidence="2" key="1">
    <citation type="submission" date="2016-10" db="EMBL/GenBank/DDBJ databases">
        <authorList>
            <person name="Varghese N."/>
            <person name="Submissions S."/>
        </authorList>
    </citation>
    <scope>NUCLEOTIDE SEQUENCE [LARGE SCALE GENOMIC DNA]</scope>
    <source>
        <strain evidence="2">KHC7</strain>
    </source>
</reference>
<dbReference type="InterPro" id="IPR043128">
    <property type="entry name" value="Rev_trsase/Diguanyl_cyclase"/>
</dbReference>